<protein>
    <submittedName>
        <fullName evidence="2">Alpha/beta hydrolase</fullName>
    </submittedName>
</protein>
<evidence type="ECO:0000313" key="3">
    <source>
        <dbReference type="Proteomes" id="UP001610861"/>
    </source>
</evidence>
<dbReference type="Pfam" id="PF07859">
    <property type="entry name" value="Abhydrolase_3"/>
    <property type="match status" value="1"/>
</dbReference>
<dbReference type="RefSeq" id="WP_397558338.1">
    <property type="nucleotide sequence ID" value="NZ_JBIQWL010000013.1"/>
</dbReference>
<evidence type="ECO:0000313" key="2">
    <source>
        <dbReference type="EMBL" id="MFH8252910.1"/>
    </source>
</evidence>
<dbReference type="PANTHER" id="PTHR23024">
    <property type="entry name" value="ARYLACETAMIDE DEACETYLASE"/>
    <property type="match status" value="1"/>
</dbReference>
<evidence type="ECO:0000259" key="1">
    <source>
        <dbReference type="Pfam" id="PF07859"/>
    </source>
</evidence>
<dbReference type="GO" id="GO:0016787">
    <property type="term" value="F:hydrolase activity"/>
    <property type="evidence" value="ECO:0007669"/>
    <property type="project" value="UniProtKB-KW"/>
</dbReference>
<feature type="domain" description="Alpha/beta hydrolase fold-3" evidence="1">
    <location>
        <begin position="80"/>
        <end position="144"/>
    </location>
</feature>
<keyword evidence="3" id="KW-1185">Reference proteome</keyword>
<dbReference type="InterPro" id="IPR029058">
    <property type="entry name" value="AB_hydrolase_fold"/>
</dbReference>
<dbReference type="PANTHER" id="PTHR23024:SF24">
    <property type="entry name" value="ALPHA_BETA HYDROLASE FOLD-3 DOMAIN-CONTAINING PROTEIN"/>
    <property type="match status" value="1"/>
</dbReference>
<sequence>MPIDPYLRTQLRHLDSINSFTDLLSDPSLIASLDRSREDPGPWVPPTLTIEEEDVPGPHGPVRIRRYQPPGRNTNSLPQLVWLHGGGFASGDIDMNEAHMVASELAARTPAVIVSVDYRVAAGDVVHPIPLDDVEAVWLHLDGSDHVRRAAHCTLIRDKSTLAVSSC</sequence>
<accession>A0ABW7QDD1</accession>
<comment type="caution">
    <text evidence="2">The sequence shown here is derived from an EMBL/GenBank/DDBJ whole genome shotgun (WGS) entry which is preliminary data.</text>
</comment>
<dbReference type="InterPro" id="IPR050466">
    <property type="entry name" value="Carboxylest/Gibb_receptor"/>
</dbReference>
<keyword evidence="2" id="KW-0378">Hydrolase</keyword>
<dbReference type="EMBL" id="JBIQWL010000013">
    <property type="protein sequence ID" value="MFH8252910.1"/>
    <property type="molecule type" value="Genomic_DNA"/>
</dbReference>
<proteinExistence type="predicted"/>
<dbReference type="InterPro" id="IPR013094">
    <property type="entry name" value="AB_hydrolase_3"/>
</dbReference>
<reference evidence="2 3" key="1">
    <citation type="submission" date="2024-09" db="EMBL/GenBank/DDBJ databases">
        <authorList>
            <person name="Pan X."/>
        </authorList>
    </citation>
    <scope>NUCLEOTIDE SEQUENCE [LARGE SCALE GENOMIC DNA]</scope>
    <source>
        <strain evidence="2 3">B2969</strain>
    </source>
</reference>
<name>A0ABW7QDD1_9MICO</name>
<dbReference type="Gene3D" id="3.40.50.1820">
    <property type="entry name" value="alpha/beta hydrolase"/>
    <property type="match status" value="1"/>
</dbReference>
<gene>
    <name evidence="2" type="ORF">ACH3VR_21265</name>
</gene>
<dbReference type="Proteomes" id="UP001610861">
    <property type="component" value="Unassembled WGS sequence"/>
</dbReference>
<dbReference type="SUPFAM" id="SSF53474">
    <property type="entry name" value="alpha/beta-Hydrolases"/>
    <property type="match status" value="1"/>
</dbReference>
<organism evidence="2 3">
    <name type="scientific">Microbacterium alkaliflavum</name>
    <dbReference type="NCBI Taxonomy" id="3248839"/>
    <lineage>
        <taxon>Bacteria</taxon>
        <taxon>Bacillati</taxon>
        <taxon>Actinomycetota</taxon>
        <taxon>Actinomycetes</taxon>
        <taxon>Micrococcales</taxon>
        <taxon>Microbacteriaceae</taxon>
        <taxon>Microbacterium</taxon>
    </lineage>
</organism>